<evidence type="ECO:0000256" key="3">
    <source>
        <dbReference type="SAM" id="MobiDB-lite"/>
    </source>
</evidence>
<gene>
    <name evidence="5" type="ORF">ERS852551_00107</name>
</gene>
<reference evidence="5 6" key="1">
    <citation type="submission" date="2015-09" db="EMBL/GenBank/DDBJ databases">
        <authorList>
            <consortium name="Pathogen Informatics"/>
        </authorList>
    </citation>
    <scope>NUCLEOTIDE SEQUENCE [LARGE SCALE GENOMIC DNA]</scope>
    <source>
        <strain evidence="5 6">2789STDY5834939</strain>
    </source>
</reference>
<protein>
    <submittedName>
        <fullName evidence="5">Bifunctional NMN adenylyltransferase/Nudix hydrolase</fullName>
    </submittedName>
</protein>
<dbReference type="PROSITE" id="PS51462">
    <property type="entry name" value="NUDIX"/>
    <property type="match status" value="1"/>
</dbReference>
<dbReference type="Pfam" id="PF21906">
    <property type="entry name" value="WHD_NrtR"/>
    <property type="match status" value="1"/>
</dbReference>
<evidence type="ECO:0000256" key="2">
    <source>
        <dbReference type="RuleBase" id="RU003476"/>
    </source>
</evidence>
<evidence type="ECO:0000313" key="6">
    <source>
        <dbReference type="Proteomes" id="UP000095765"/>
    </source>
</evidence>
<keyword evidence="5" id="KW-0808">Transferase</keyword>
<keyword evidence="1 2" id="KW-0378">Hydrolase</keyword>
<dbReference type="Gene3D" id="1.10.10.10">
    <property type="entry name" value="Winged helix-like DNA-binding domain superfamily/Winged helix DNA-binding domain"/>
    <property type="match status" value="1"/>
</dbReference>
<dbReference type="PIRSF" id="PIRSF019423">
    <property type="entry name" value="NMN_biosyn"/>
    <property type="match status" value="1"/>
</dbReference>
<dbReference type="InterPro" id="IPR036390">
    <property type="entry name" value="WH_DNA-bd_sf"/>
</dbReference>
<dbReference type="Gene3D" id="3.90.79.10">
    <property type="entry name" value="Nucleoside Triphosphate Pyrophosphohydrolase"/>
    <property type="match status" value="1"/>
</dbReference>
<dbReference type="PRINTS" id="PR00502">
    <property type="entry name" value="NUDIXFAMILY"/>
</dbReference>
<dbReference type="PANTHER" id="PTHR43736:SF4">
    <property type="entry name" value="SLR1690 PROTEIN"/>
    <property type="match status" value="1"/>
</dbReference>
<dbReference type="OrthoDB" id="9786141at2"/>
<dbReference type="Pfam" id="PF00293">
    <property type="entry name" value="NUDIX"/>
    <property type="match status" value="1"/>
</dbReference>
<dbReference type="InterPro" id="IPR011213">
    <property type="entry name" value="NMN_biosyn"/>
</dbReference>
<dbReference type="GO" id="GO:0016779">
    <property type="term" value="F:nucleotidyltransferase activity"/>
    <property type="evidence" value="ECO:0007669"/>
    <property type="project" value="UniProtKB-KW"/>
</dbReference>
<evidence type="ECO:0000256" key="1">
    <source>
        <dbReference type="ARBA" id="ARBA00022801"/>
    </source>
</evidence>
<dbReference type="Proteomes" id="UP000095765">
    <property type="component" value="Unassembled WGS sequence"/>
</dbReference>
<dbReference type="InterPro" id="IPR054105">
    <property type="entry name" value="WHD_NrtR"/>
</dbReference>
<dbReference type="InterPro" id="IPR000086">
    <property type="entry name" value="NUDIX_hydrolase_dom"/>
</dbReference>
<dbReference type="SUPFAM" id="SSF46785">
    <property type="entry name" value="Winged helix' DNA-binding domain"/>
    <property type="match status" value="1"/>
</dbReference>
<dbReference type="InterPro" id="IPR036388">
    <property type="entry name" value="WH-like_DNA-bd_sf"/>
</dbReference>
<name>A0A174LAJ9_9FIRM</name>
<dbReference type="EMBL" id="CZBE01000001">
    <property type="protein sequence ID" value="CUP21292.1"/>
    <property type="molecule type" value="Genomic_DNA"/>
</dbReference>
<feature type="region of interest" description="Disordered" evidence="3">
    <location>
        <begin position="262"/>
        <end position="285"/>
    </location>
</feature>
<dbReference type="InterPro" id="IPR020476">
    <property type="entry name" value="Nudix_hydrolase"/>
</dbReference>
<dbReference type="PANTHER" id="PTHR43736">
    <property type="entry name" value="ADP-RIBOSE PYROPHOSPHATASE"/>
    <property type="match status" value="1"/>
</dbReference>
<dbReference type="PROSITE" id="PS00893">
    <property type="entry name" value="NUDIX_BOX"/>
    <property type="match status" value="1"/>
</dbReference>
<organism evidence="5 6">
    <name type="scientific">Anaerotruncus colihominis</name>
    <dbReference type="NCBI Taxonomy" id="169435"/>
    <lineage>
        <taxon>Bacteria</taxon>
        <taxon>Bacillati</taxon>
        <taxon>Bacillota</taxon>
        <taxon>Clostridia</taxon>
        <taxon>Eubacteriales</taxon>
        <taxon>Oscillospiraceae</taxon>
        <taxon>Anaerotruncus</taxon>
    </lineage>
</organism>
<proteinExistence type="inferred from homology"/>
<sequence length="285" mass="31897">MELRDRDGLTEQEFLERYRPGDYARPSVACDMVIFTVMDADAGNYRRLPEKQLRVLLIERGGHPFLGCWALPGGFVRPAETVGQAAARELREETGVENVYLEQLGVFSDPGRDPRTWVMSCAHMALIGSGQVRLQAGDDAQNAAWFLVSCAPQQEKPARFTLKLTGSDTTLCAVVERRMTTSAGAEEYTIIENDGLAFDHAKIIVCALERLRAQTVSGGAAFHLLPERFTLTELQQVHEVLLGRPLLKAAFRRKIAPLVQETDQMTQNAGHRPSRLYQRKQEDRT</sequence>
<dbReference type="AlphaFoldDB" id="A0A174LAJ9"/>
<evidence type="ECO:0000259" key="4">
    <source>
        <dbReference type="PROSITE" id="PS51462"/>
    </source>
</evidence>
<dbReference type="InterPro" id="IPR020084">
    <property type="entry name" value="NUDIX_hydrolase_CS"/>
</dbReference>
<comment type="similarity">
    <text evidence="2">Belongs to the Nudix hydrolase family.</text>
</comment>
<dbReference type="GO" id="GO:0016787">
    <property type="term" value="F:hydrolase activity"/>
    <property type="evidence" value="ECO:0007669"/>
    <property type="project" value="UniProtKB-KW"/>
</dbReference>
<dbReference type="SUPFAM" id="SSF55811">
    <property type="entry name" value="Nudix"/>
    <property type="match status" value="1"/>
</dbReference>
<dbReference type="RefSeq" id="WP_055243690.1">
    <property type="nucleotide sequence ID" value="NZ_CABIWA010000002.1"/>
</dbReference>
<dbReference type="InterPro" id="IPR015797">
    <property type="entry name" value="NUDIX_hydrolase-like_dom_sf"/>
</dbReference>
<keyword evidence="5" id="KW-0548">Nucleotidyltransferase</keyword>
<dbReference type="CDD" id="cd18873">
    <property type="entry name" value="NUDIX_NadM_like"/>
    <property type="match status" value="1"/>
</dbReference>
<accession>A0A174LAJ9</accession>
<evidence type="ECO:0000313" key="5">
    <source>
        <dbReference type="EMBL" id="CUP21292.1"/>
    </source>
</evidence>
<feature type="domain" description="Nudix hydrolase" evidence="4">
    <location>
        <begin position="25"/>
        <end position="168"/>
    </location>
</feature>